<dbReference type="Proteomes" id="UP001139488">
    <property type="component" value="Unassembled WGS sequence"/>
</dbReference>
<dbReference type="Pfam" id="PF00482">
    <property type="entry name" value="T2SSF"/>
    <property type="match status" value="1"/>
</dbReference>
<evidence type="ECO:0000256" key="3">
    <source>
        <dbReference type="ARBA" id="ARBA00022692"/>
    </source>
</evidence>
<evidence type="ECO:0000259" key="7">
    <source>
        <dbReference type="Pfam" id="PF00482"/>
    </source>
</evidence>
<keyword evidence="9" id="KW-1185">Reference proteome</keyword>
<keyword evidence="4 6" id="KW-1133">Transmembrane helix</keyword>
<evidence type="ECO:0000256" key="2">
    <source>
        <dbReference type="ARBA" id="ARBA00022475"/>
    </source>
</evidence>
<feature type="domain" description="Type II secretion system protein GspF" evidence="7">
    <location>
        <begin position="155"/>
        <end position="278"/>
    </location>
</feature>
<name>A0A9X1WB63_9VIBR</name>
<accession>A0A9X1WB63</accession>
<dbReference type="EMBL" id="JAJNNZ010000006">
    <property type="protein sequence ID" value="MCJ2377116.1"/>
    <property type="molecule type" value="Genomic_DNA"/>
</dbReference>
<keyword evidence="2" id="KW-1003">Cell membrane</keyword>
<evidence type="ECO:0000256" key="4">
    <source>
        <dbReference type="ARBA" id="ARBA00022989"/>
    </source>
</evidence>
<reference evidence="8" key="1">
    <citation type="submission" date="2021-11" db="EMBL/GenBank/DDBJ databases">
        <title>Vibrio ZSDE26 sp. nov. and Vibrio ZSDZ34 sp. nov., isolated from coastal seawater in Qingdao.</title>
        <authorList>
            <person name="Zhang P."/>
        </authorList>
    </citation>
    <scope>NUCLEOTIDE SEQUENCE</scope>
    <source>
        <strain evidence="8">ZSDZ34</strain>
    </source>
</reference>
<feature type="transmembrane region" description="Helical" evidence="6">
    <location>
        <begin position="263"/>
        <end position="283"/>
    </location>
</feature>
<dbReference type="Gene3D" id="1.20.81.30">
    <property type="entry name" value="Type II secretion system (T2SS), domain F"/>
    <property type="match status" value="1"/>
</dbReference>
<protein>
    <submittedName>
        <fullName evidence="8">Type II secretion system F family protein</fullName>
    </submittedName>
</protein>
<dbReference type="InterPro" id="IPR042094">
    <property type="entry name" value="T2SS_GspF_sf"/>
</dbReference>
<feature type="transmembrane region" description="Helical" evidence="6">
    <location>
        <begin position="91"/>
        <end position="112"/>
    </location>
</feature>
<comment type="subcellular location">
    <subcellularLocation>
        <location evidence="1">Cell membrane</location>
        <topology evidence="1">Multi-pass membrane protein</topology>
    </subcellularLocation>
</comment>
<organism evidence="8 9">
    <name type="scientific">Vibrio gelatinilyticus</name>
    <dbReference type="NCBI Taxonomy" id="2893468"/>
    <lineage>
        <taxon>Bacteria</taxon>
        <taxon>Pseudomonadati</taxon>
        <taxon>Pseudomonadota</taxon>
        <taxon>Gammaproteobacteria</taxon>
        <taxon>Vibrionales</taxon>
        <taxon>Vibrionaceae</taxon>
        <taxon>Vibrio</taxon>
    </lineage>
</organism>
<dbReference type="PANTHER" id="PTHR35007">
    <property type="entry name" value="INTEGRAL MEMBRANE PROTEIN-RELATED"/>
    <property type="match status" value="1"/>
</dbReference>
<dbReference type="AlphaFoldDB" id="A0A9X1WB63"/>
<keyword evidence="3 6" id="KW-0812">Transmembrane</keyword>
<evidence type="ECO:0000313" key="8">
    <source>
        <dbReference type="EMBL" id="MCJ2377116.1"/>
    </source>
</evidence>
<dbReference type="GO" id="GO:0005886">
    <property type="term" value="C:plasma membrane"/>
    <property type="evidence" value="ECO:0007669"/>
    <property type="project" value="UniProtKB-SubCell"/>
</dbReference>
<evidence type="ECO:0000256" key="5">
    <source>
        <dbReference type="ARBA" id="ARBA00023136"/>
    </source>
</evidence>
<evidence type="ECO:0000256" key="6">
    <source>
        <dbReference type="SAM" id="Phobius"/>
    </source>
</evidence>
<evidence type="ECO:0000313" key="9">
    <source>
        <dbReference type="Proteomes" id="UP001139488"/>
    </source>
</evidence>
<evidence type="ECO:0000256" key="1">
    <source>
        <dbReference type="ARBA" id="ARBA00004651"/>
    </source>
</evidence>
<dbReference type="PANTHER" id="PTHR35007:SF1">
    <property type="entry name" value="PILUS ASSEMBLY PROTEIN"/>
    <property type="match status" value="1"/>
</dbReference>
<proteinExistence type="predicted"/>
<keyword evidence="5 6" id="KW-0472">Membrane</keyword>
<feature type="transmembrane region" description="Helical" evidence="6">
    <location>
        <begin position="6"/>
        <end position="29"/>
    </location>
</feature>
<dbReference type="RefSeq" id="WP_244357054.1">
    <property type="nucleotide sequence ID" value="NZ_JAJNNZ010000006.1"/>
</dbReference>
<comment type="caution">
    <text evidence="8">The sequence shown here is derived from an EMBL/GenBank/DDBJ whole genome shotgun (WGS) entry which is preliminary data.</text>
</comment>
<sequence length="322" mass="36532">MEVNSTLFFVLLFVSVFIISQALIMPAAGQKAKHKELTKRLEMTKSDLDSESINLLNEHYNKSLSPFDRNLIKISYFANLKKMMELAGIRMGLADLVARVILVCLALFILILLINQPWYFGLALCLFVVLSVTFYINWKVNFRLMKFEEQLPEALDIMRRMLQTGQPLVQSFKEVGDELPNPAGEEFRNTFNLLNFGYDMRIAILNMSDRVPTVSMLAFSSAVLLQKDTGGNLSENLQKVSEVLRSRFKLSRKIKTLTAESRMAAWILVLAPFALFAALQVINPDYVSVLYTHPAGLKLIGFGMISLMIGAFWMKRVISLEV</sequence>
<feature type="transmembrane region" description="Helical" evidence="6">
    <location>
        <begin position="295"/>
        <end position="314"/>
    </location>
</feature>
<dbReference type="InterPro" id="IPR018076">
    <property type="entry name" value="T2SS_GspF_dom"/>
</dbReference>
<gene>
    <name evidence="8" type="ORF">LNL84_09780</name>
</gene>
<feature type="transmembrane region" description="Helical" evidence="6">
    <location>
        <begin position="118"/>
        <end position="138"/>
    </location>
</feature>